<accession>A0ABU1E5B8</accession>
<evidence type="ECO:0000313" key="2">
    <source>
        <dbReference type="EMBL" id="MDR4952852.1"/>
    </source>
</evidence>
<sequence length="73" mass="8451">MRIYLTSFLISLIMMLFSTVVTYNIIDCLDPPVEDGHYYLPTENIVNSLFLSFVLGAVIFISAVRMQRQKYKP</sequence>
<keyword evidence="1" id="KW-0472">Membrane</keyword>
<evidence type="ECO:0000256" key="1">
    <source>
        <dbReference type="SAM" id="Phobius"/>
    </source>
</evidence>
<keyword evidence="1" id="KW-0812">Transmembrane</keyword>
<evidence type="ECO:0000313" key="3">
    <source>
        <dbReference type="Proteomes" id="UP001260959"/>
    </source>
</evidence>
<evidence type="ECO:0008006" key="4">
    <source>
        <dbReference type="Google" id="ProtNLM"/>
    </source>
</evidence>
<proteinExistence type="predicted"/>
<feature type="transmembrane region" description="Helical" evidence="1">
    <location>
        <begin position="46"/>
        <end position="64"/>
    </location>
</feature>
<organism evidence="2 3">
    <name type="scientific">Chryseobacterium metallicongregator</name>
    <dbReference type="NCBI Taxonomy" id="3073042"/>
    <lineage>
        <taxon>Bacteria</taxon>
        <taxon>Pseudomonadati</taxon>
        <taxon>Bacteroidota</taxon>
        <taxon>Flavobacteriia</taxon>
        <taxon>Flavobacteriales</taxon>
        <taxon>Weeksellaceae</taxon>
        <taxon>Chryseobacterium group</taxon>
        <taxon>Chryseobacterium</taxon>
    </lineage>
</organism>
<reference evidence="2 3" key="1">
    <citation type="submission" date="2023-08" db="EMBL/GenBank/DDBJ databases">
        <authorList>
            <person name="Maltman C."/>
        </authorList>
    </citation>
    <scope>NUCLEOTIDE SEQUENCE [LARGE SCALE GENOMIC DNA]</scope>
    <source>
        <strain evidence="2 3">ES2</strain>
    </source>
</reference>
<keyword evidence="3" id="KW-1185">Reference proteome</keyword>
<protein>
    <recommendedName>
        <fullName evidence="4">Signal peptidase</fullName>
    </recommendedName>
</protein>
<dbReference type="EMBL" id="JAVIXS010000008">
    <property type="protein sequence ID" value="MDR4952852.1"/>
    <property type="molecule type" value="Genomic_DNA"/>
</dbReference>
<name>A0ABU1E5B8_9FLAO</name>
<dbReference type="RefSeq" id="WP_145953195.1">
    <property type="nucleotide sequence ID" value="NZ_JAVIXS010000008.1"/>
</dbReference>
<keyword evidence="1" id="KW-1133">Transmembrane helix</keyword>
<comment type="caution">
    <text evidence="2">The sequence shown here is derived from an EMBL/GenBank/DDBJ whole genome shotgun (WGS) entry which is preliminary data.</text>
</comment>
<feature type="transmembrane region" description="Helical" evidence="1">
    <location>
        <begin position="7"/>
        <end position="26"/>
    </location>
</feature>
<dbReference type="Proteomes" id="UP001260959">
    <property type="component" value="Unassembled WGS sequence"/>
</dbReference>
<gene>
    <name evidence="2" type="ORF">REB14_11775</name>
</gene>